<reference evidence="1" key="1">
    <citation type="submission" date="2022-04" db="EMBL/GenBank/DDBJ databases">
        <title>Tomato heritable bacteria conferring resistance against bacterial wilt.</title>
        <authorList>
            <person name="Yin J."/>
        </authorList>
    </citation>
    <scope>NUCLEOTIDE SEQUENCE</scope>
    <source>
        <strain evidence="1">Cra20</strain>
    </source>
</reference>
<proteinExistence type="predicted"/>
<organism evidence="1">
    <name type="scientific">Sphingomonas psychrotolerans</name>
    <dbReference type="NCBI Taxonomy" id="1327635"/>
    <lineage>
        <taxon>Bacteria</taxon>
        <taxon>Pseudomonadati</taxon>
        <taxon>Pseudomonadota</taxon>
        <taxon>Alphaproteobacteria</taxon>
        <taxon>Sphingomonadales</taxon>
        <taxon>Sphingomonadaceae</taxon>
        <taxon>Sphingomonas</taxon>
    </lineage>
</organism>
<gene>
    <name evidence="1" type="ORF">MZO42_10850</name>
</gene>
<comment type="caution">
    <text evidence="1">The sequence shown here is derived from an EMBL/GenBank/DDBJ whole genome shotgun (WGS) entry which is preliminary data.</text>
</comment>
<dbReference type="EMBL" id="JALMLT010000002">
    <property type="protein sequence ID" value="MDT8759195.1"/>
    <property type="molecule type" value="Genomic_DNA"/>
</dbReference>
<accession>A0ABU3N3T7</accession>
<dbReference type="Gene3D" id="3.40.50.11890">
    <property type="match status" value="1"/>
</dbReference>
<protein>
    <submittedName>
        <fullName evidence="1">Uncharacterized protein</fullName>
    </submittedName>
</protein>
<name>A0ABU3N3T7_9SPHN</name>
<evidence type="ECO:0000313" key="1">
    <source>
        <dbReference type="EMBL" id="MDT8759195.1"/>
    </source>
</evidence>
<sequence>MMMFASIGPGLPQDLFAATGRYRGPIGWDTDRPTPAAGQWLESKFSTWARLVLEEWAAGAFDDLELVVFSRADDTAQRLYYYVCELQRAGTLKGPEPVLLDIAKIPRPSSEDHTIAGVRKLAERLGVGGYALEQAIFATNLQRRAPRDEAGGRVCLLAGSPPPDRRLHIAIEAAGFSALGTTLGALWRDPGPLVEEGTDDPIAAVGRQLHGWPDDQRGFGDKAAAVVEQATANAARAAVLWYTEEDEARVWHVPAIRAALAAAEVPTCILARRDWTARDGAADEIRDFLNGISA</sequence>